<evidence type="ECO:0000256" key="8">
    <source>
        <dbReference type="RuleBase" id="RU000461"/>
    </source>
</evidence>
<dbReference type="InterPro" id="IPR002401">
    <property type="entry name" value="Cyt_P450_E_grp-I"/>
</dbReference>
<evidence type="ECO:0000256" key="3">
    <source>
        <dbReference type="ARBA" id="ARBA00022723"/>
    </source>
</evidence>
<feature type="binding site" description="axial binding residue" evidence="7">
    <location>
        <position position="457"/>
    </location>
    <ligand>
        <name>heme</name>
        <dbReference type="ChEBI" id="CHEBI:30413"/>
    </ligand>
    <ligandPart>
        <name>Fe</name>
        <dbReference type="ChEBI" id="CHEBI:18248"/>
    </ligandPart>
</feature>
<dbReference type="PROSITE" id="PS00086">
    <property type="entry name" value="CYTOCHROME_P450"/>
    <property type="match status" value="1"/>
</dbReference>
<dbReference type="InterPro" id="IPR001128">
    <property type="entry name" value="Cyt_P450"/>
</dbReference>
<comment type="subcellular location">
    <subcellularLocation>
        <location evidence="1">Membrane</location>
    </subcellularLocation>
</comment>
<dbReference type="PANTHER" id="PTHR24300">
    <property type="entry name" value="CYTOCHROME P450 508A4-RELATED"/>
    <property type="match status" value="1"/>
</dbReference>
<sequence length="512" mass="58624">MKINLLTDFTGHNDVLRGEFIAPAYQGKWMSLLVAGSSAAYLCSHWLQNKQNIPGPLRLPIVGSLPFIMGDLREVMTEMNKKYGDIFIIYVGSESIVVLNGLDTIKEALIQNEKLFDGRSQKQFQELTFNLGVASSQGDLWQEQRRFVLQTLRNFGFGRRGMEDYISEEAIFLKKAVSSIDSNSPCDLYSILIKCTCNVICAVVKGQRFDYNDPQYTEYMNLSKEFLSLIGINNPVFVFQLLKYIPGDLFGYKKAISISKDLRKLYKQWIDEHRNRLDNGEEPIDLIGVYLREMKKCKEENQYFFDDQLVQVIMDLFLAGTDTTANTLTFAIMYLIIHPDIQNKIQDEIDHVIGSHRKPTLKDRFNMPYTQAVINEVQRITDIAPLAIPHATTEDVLFRGYTISKGTTVIINLHSVLWDEHQFPEPSNFKPERFLDEKGNFSPCEAAIPFSLGKRACLAESMAKAELFLLFVHLLQNFHFKLPPNHPELDFKGIIGLTVQPKPFTVFVESRQ</sequence>
<keyword evidence="10" id="KW-1185">Reference proteome</keyword>
<dbReference type="GO" id="GO:0006805">
    <property type="term" value="P:xenobiotic metabolic process"/>
    <property type="evidence" value="ECO:0007669"/>
    <property type="project" value="TreeGrafter"/>
</dbReference>
<dbReference type="PRINTS" id="PR00385">
    <property type="entry name" value="P450"/>
</dbReference>
<comment type="cofactor">
    <cofactor evidence="7">
        <name>heme</name>
        <dbReference type="ChEBI" id="CHEBI:30413"/>
    </cofactor>
</comment>
<keyword evidence="7 8" id="KW-0349">Heme</keyword>
<gene>
    <name evidence="9" type="ORF">LSH36_149g04001</name>
</gene>
<evidence type="ECO:0000256" key="6">
    <source>
        <dbReference type="ARBA" id="ARBA00023136"/>
    </source>
</evidence>
<evidence type="ECO:0000256" key="2">
    <source>
        <dbReference type="ARBA" id="ARBA00010617"/>
    </source>
</evidence>
<name>A0AAD9N7F9_9ANNE</name>
<dbReference type="GO" id="GO:0006082">
    <property type="term" value="P:organic acid metabolic process"/>
    <property type="evidence" value="ECO:0007669"/>
    <property type="project" value="TreeGrafter"/>
</dbReference>
<proteinExistence type="inferred from homology"/>
<evidence type="ECO:0000256" key="7">
    <source>
        <dbReference type="PIRSR" id="PIRSR602401-1"/>
    </source>
</evidence>
<organism evidence="9 10">
    <name type="scientific">Paralvinella palmiformis</name>
    <dbReference type="NCBI Taxonomy" id="53620"/>
    <lineage>
        <taxon>Eukaryota</taxon>
        <taxon>Metazoa</taxon>
        <taxon>Spiralia</taxon>
        <taxon>Lophotrochozoa</taxon>
        <taxon>Annelida</taxon>
        <taxon>Polychaeta</taxon>
        <taxon>Sedentaria</taxon>
        <taxon>Canalipalpata</taxon>
        <taxon>Terebellida</taxon>
        <taxon>Terebelliformia</taxon>
        <taxon>Alvinellidae</taxon>
        <taxon>Paralvinella</taxon>
    </lineage>
</organism>
<evidence type="ECO:0000313" key="10">
    <source>
        <dbReference type="Proteomes" id="UP001208570"/>
    </source>
</evidence>
<dbReference type="SUPFAM" id="SSF48264">
    <property type="entry name" value="Cytochrome P450"/>
    <property type="match status" value="1"/>
</dbReference>
<keyword evidence="8" id="KW-0503">Monooxygenase</keyword>
<comment type="caution">
    <text evidence="9">The sequence shown here is derived from an EMBL/GenBank/DDBJ whole genome shotgun (WGS) entry which is preliminary data.</text>
</comment>
<comment type="similarity">
    <text evidence="2 8">Belongs to the cytochrome P450 family.</text>
</comment>
<dbReference type="InterPro" id="IPR036396">
    <property type="entry name" value="Cyt_P450_sf"/>
</dbReference>
<dbReference type="GO" id="GO:0005506">
    <property type="term" value="F:iron ion binding"/>
    <property type="evidence" value="ECO:0007669"/>
    <property type="project" value="InterPro"/>
</dbReference>
<dbReference type="GO" id="GO:0008395">
    <property type="term" value="F:steroid hydroxylase activity"/>
    <property type="evidence" value="ECO:0007669"/>
    <property type="project" value="TreeGrafter"/>
</dbReference>
<dbReference type="GO" id="GO:0005737">
    <property type="term" value="C:cytoplasm"/>
    <property type="evidence" value="ECO:0007669"/>
    <property type="project" value="TreeGrafter"/>
</dbReference>
<reference evidence="9" key="1">
    <citation type="journal article" date="2023" name="Mol. Biol. Evol.">
        <title>Third-Generation Sequencing Reveals the Adaptive Role of the Epigenome in Three Deep-Sea Polychaetes.</title>
        <authorList>
            <person name="Perez M."/>
            <person name="Aroh O."/>
            <person name="Sun Y."/>
            <person name="Lan Y."/>
            <person name="Juniper S.K."/>
            <person name="Young C.R."/>
            <person name="Angers B."/>
            <person name="Qian P.Y."/>
        </authorList>
    </citation>
    <scope>NUCLEOTIDE SEQUENCE</scope>
    <source>
        <strain evidence="9">P08H-3</strain>
    </source>
</reference>
<dbReference type="GO" id="GO:0020037">
    <property type="term" value="F:heme binding"/>
    <property type="evidence" value="ECO:0007669"/>
    <property type="project" value="InterPro"/>
</dbReference>
<dbReference type="Proteomes" id="UP001208570">
    <property type="component" value="Unassembled WGS sequence"/>
</dbReference>
<evidence type="ECO:0000256" key="1">
    <source>
        <dbReference type="ARBA" id="ARBA00004370"/>
    </source>
</evidence>
<keyword evidence="5 7" id="KW-0408">Iron</keyword>
<evidence type="ECO:0000256" key="4">
    <source>
        <dbReference type="ARBA" id="ARBA00023002"/>
    </source>
</evidence>
<keyword evidence="6" id="KW-0472">Membrane</keyword>
<dbReference type="PANTHER" id="PTHR24300:SF403">
    <property type="entry name" value="CYTOCHROME P450 306A1"/>
    <property type="match status" value="1"/>
</dbReference>
<dbReference type="Gene3D" id="1.10.630.10">
    <property type="entry name" value="Cytochrome P450"/>
    <property type="match status" value="1"/>
</dbReference>
<dbReference type="InterPro" id="IPR050182">
    <property type="entry name" value="Cytochrome_P450_fam2"/>
</dbReference>
<evidence type="ECO:0008006" key="11">
    <source>
        <dbReference type="Google" id="ProtNLM"/>
    </source>
</evidence>
<dbReference type="FunFam" id="1.10.630.10:FF:000004">
    <property type="entry name" value="cytochrome P450 2D15 isoform X1"/>
    <property type="match status" value="1"/>
</dbReference>
<keyword evidence="3 7" id="KW-0479">Metal-binding</keyword>
<evidence type="ECO:0000256" key="5">
    <source>
        <dbReference type="ARBA" id="ARBA00023004"/>
    </source>
</evidence>
<dbReference type="AlphaFoldDB" id="A0AAD9N7F9"/>
<protein>
    <recommendedName>
        <fullName evidence="11">Cytochrome P450</fullName>
    </recommendedName>
</protein>
<dbReference type="Pfam" id="PF00067">
    <property type="entry name" value="p450"/>
    <property type="match status" value="1"/>
</dbReference>
<dbReference type="EMBL" id="JAODUP010000149">
    <property type="protein sequence ID" value="KAK2159640.1"/>
    <property type="molecule type" value="Genomic_DNA"/>
</dbReference>
<accession>A0AAD9N7F9</accession>
<dbReference type="PRINTS" id="PR00463">
    <property type="entry name" value="EP450I"/>
</dbReference>
<dbReference type="GO" id="GO:0016712">
    <property type="term" value="F:oxidoreductase activity, acting on paired donors, with incorporation or reduction of molecular oxygen, reduced flavin or flavoprotein as one donor, and incorporation of one atom of oxygen"/>
    <property type="evidence" value="ECO:0007669"/>
    <property type="project" value="TreeGrafter"/>
</dbReference>
<keyword evidence="4 8" id="KW-0560">Oxidoreductase</keyword>
<evidence type="ECO:0000313" key="9">
    <source>
        <dbReference type="EMBL" id="KAK2159640.1"/>
    </source>
</evidence>
<dbReference type="GO" id="GO:0016020">
    <property type="term" value="C:membrane"/>
    <property type="evidence" value="ECO:0007669"/>
    <property type="project" value="UniProtKB-SubCell"/>
</dbReference>
<dbReference type="InterPro" id="IPR017972">
    <property type="entry name" value="Cyt_P450_CS"/>
</dbReference>